<dbReference type="RefSeq" id="WP_101354763.1">
    <property type="nucleotide sequence ID" value="NZ_PIQO01000010.1"/>
</dbReference>
<evidence type="ECO:0000259" key="4">
    <source>
        <dbReference type="PROSITE" id="PS50977"/>
    </source>
</evidence>
<dbReference type="PROSITE" id="PS50977">
    <property type="entry name" value="HTH_TETR_2"/>
    <property type="match status" value="1"/>
</dbReference>
<protein>
    <submittedName>
        <fullName evidence="5">TetR/AcrR family transcriptional regulator</fullName>
    </submittedName>
</protein>
<sequence length="209" mass="25066">MPKQTFFHLPKDKQDTLIQSAKEEFSRVPLHDASIANIIKNAGIPRGSFYQYFEDKEDLYFYLLNQLSKKNAEQFISMLKEKDGDIFETFIESFRSLIKIHKNPEHKNFFKHAFLNMNYKLENTLLNNVYEENQKKQYFDIVSLINVKYLNIRNEQDLHQIMKIMMAVTFHNLVQMFGKELSDEETLKNYMDQMELLKRGLYKEEHNDT</sequence>
<comment type="caution">
    <text evidence="5">The sequence shown here is derived from an EMBL/GenBank/DDBJ whole genome shotgun (WGS) entry which is preliminary data.</text>
</comment>
<keyword evidence="6" id="KW-1185">Reference proteome</keyword>
<accession>A0A2N3LIM4</accession>
<evidence type="ECO:0000256" key="3">
    <source>
        <dbReference type="PROSITE-ProRule" id="PRU00335"/>
    </source>
</evidence>
<dbReference type="Proteomes" id="UP000233440">
    <property type="component" value="Unassembled WGS sequence"/>
</dbReference>
<evidence type="ECO:0000313" key="5">
    <source>
        <dbReference type="EMBL" id="PKR84424.1"/>
    </source>
</evidence>
<feature type="DNA-binding region" description="H-T-H motif" evidence="3">
    <location>
        <begin position="34"/>
        <end position="53"/>
    </location>
</feature>
<keyword evidence="2 3" id="KW-0238">DNA-binding</keyword>
<reference evidence="5 6" key="1">
    <citation type="submission" date="2017-11" db="EMBL/GenBank/DDBJ databases">
        <title>Bacillus camelliae sp. nov., isolated from pu'er tea.</title>
        <authorList>
            <person name="Niu L."/>
        </authorList>
    </citation>
    <scope>NUCLEOTIDE SEQUENCE [LARGE SCALE GENOMIC DNA]</scope>
    <source>
        <strain evidence="5 6">7578-1</strain>
    </source>
</reference>
<dbReference type="Pfam" id="PF00440">
    <property type="entry name" value="TetR_N"/>
    <property type="match status" value="1"/>
</dbReference>
<dbReference type="EMBL" id="PIQO01000010">
    <property type="protein sequence ID" value="PKR84424.1"/>
    <property type="molecule type" value="Genomic_DNA"/>
</dbReference>
<dbReference type="GO" id="GO:0003677">
    <property type="term" value="F:DNA binding"/>
    <property type="evidence" value="ECO:0007669"/>
    <property type="project" value="UniProtKB-UniRule"/>
</dbReference>
<dbReference type="Gene3D" id="1.10.357.10">
    <property type="entry name" value="Tetracycline Repressor, domain 2"/>
    <property type="match status" value="1"/>
</dbReference>
<proteinExistence type="predicted"/>
<dbReference type="PANTHER" id="PTHR43479:SF11">
    <property type="entry name" value="ACREF_ENVCD OPERON REPRESSOR-RELATED"/>
    <property type="match status" value="1"/>
</dbReference>
<dbReference type="InterPro" id="IPR001647">
    <property type="entry name" value="HTH_TetR"/>
</dbReference>
<dbReference type="InterPro" id="IPR050624">
    <property type="entry name" value="HTH-type_Tx_Regulator"/>
</dbReference>
<evidence type="ECO:0000313" key="6">
    <source>
        <dbReference type="Proteomes" id="UP000233440"/>
    </source>
</evidence>
<feature type="domain" description="HTH tetR-type" evidence="4">
    <location>
        <begin position="11"/>
        <end position="71"/>
    </location>
</feature>
<evidence type="ECO:0000256" key="1">
    <source>
        <dbReference type="ARBA" id="ARBA00022491"/>
    </source>
</evidence>
<name>A0A2N3LIM4_9BACI</name>
<gene>
    <name evidence="5" type="ORF">CWO92_13615</name>
</gene>
<dbReference type="AlphaFoldDB" id="A0A2N3LIM4"/>
<dbReference type="SUPFAM" id="SSF46689">
    <property type="entry name" value="Homeodomain-like"/>
    <property type="match status" value="1"/>
</dbReference>
<dbReference type="Pfam" id="PF17924">
    <property type="entry name" value="TetR_C_19"/>
    <property type="match status" value="1"/>
</dbReference>
<dbReference type="OrthoDB" id="9812484at2"/>
<evidence type="ECO:0000256" key="2">
    <source>
        <dbReference type="ARBA" id="ARBA00023125"/>
    </source>
</evidence>
<dbReference type="PANTHER" id="PTHR43479">
    <property type="entry name" value="ACREF/ENVCD OPERON REPRESSOR-RELATED"/>
    <property type="match status" value="1"/>
</dbReference>
<organism evidence="5 6">
    <name type="scientific">Heyndrickxia camelliae</name>
    <dbReference type="NCBI Taxonomy" id="1707093"/>
    <lineage>
        <taxon>Bacteria</taxon>
        <taxon>Bacillati</taxon>
        <taxon>Bacillota</taxon>
        <taxon>Bacilli</taxon>
        <taxon>Bacillales</taxon>
        <taxon>Bacillaceae</taxon>
        <taxon>Heyndrickxia</taxon>
    </lineage>
</organism>
<dbReference type="InterPro" id="IPR009057">
    <property type="entry name" value="Homeodomain-like_sf"/>
</dbReference>
<keyword evidence="1" id="KW-0678">Repressor</keyword>